<dbReference type="STRING" id="282301.A0A267F9H1"/>
<comment type="catalytic activity">
    <reaction evidence="4 5">
        <text>an acyl phosphate + H2O = a carboxylate + phosphate + H(+)</text>
        <dbReference type="Rhea" id="RHEA:14965"/>
        <dbReference type="ChEBI" id="CHEBI:15377"/>
        <dbReference type="ChEBI" id="CHEBI:15378"/>
        <dbReference type="ChEBI" id="CHEBI:29067"/>
        <dbReference type="ChEBI" id="CHEBI:43474"/>
        <dbReference type="ChEBI" id="CHEBI:59918"/>
        <dbReference type="EC" id="3.6.1.7"/>
    </reaction>
</comment>
<dbReference type="EMBL" id="NIVC01001238">
    <property type="protein sequence ID" value="PAA70435.1"/>
    <property type="molecule type" value="Genomic_DNA"/>
</dbReference>
<comment type="caution">
    <text evidence="9">The sequence shown here is derived from an EMBL/GenBank/DDBJ whole genome shotgun (WGS) entry which is preliminary data.</text>
</comment>
<evidence type="ECO:0000256" key="6">
    <source>
        <dbReference type="RuleBase" id="RU004168"/>
    </source>
</evidence>
<evidence type="ECO:0000313" key="9">
    <source>
        <dbReference type="EMBL" id="PAA70435.1"/>
    </source>
</evidence>
<dbReference type="InterPro" id="IPR036046">
    <property type="entry name" value="Acylphosphatase-like_dom_sf"/>
</dbReference>
<dbReference type="InterPro" id="IPR001792">
    <property type="entry name" value="Acylphosphatase-like_dom"/>
</dbReference>
<accession>A0A267F9H1</accession>
<evidence type="ECO:0000256" key="2">
    <source>
        <dbReference type="ARBA" id="ARBA00012150"/>
    </source>
</evidence>
<evidence type="ECO:0000256" key="3">
    <source>
        <dbReference type="ARBA" id="ARBA00022801"/>
    </source>
</evidence>
<reference evidence="9 10" key="1">
    <citation type="submission" date="2017-06" db="EMBL/GenBank/DDBJ databases">
        <title>A platform for efficient transgenesis in Macrostomum lignano, a flatworm model organism for stem cell research.</title>
        <authorList>
            <person name="Berezikov E."/>
        </authorList>
    </citation>
    <scope>NUCLEOTIDE SEQUENCE [LARGE SCALE GENOMIC DNA]</scope>
    <source>
        <strain evidence="9">DV1</strain>
        <tissue evidence="9">Whole organism</tissue>
    </source>
</reference>
<organism evidence="9 10">
    <name type="scientific">Macrostomum lignano</name>
    <dbReference type="NCBI Taxonomy" id="282301"/>
    <lineage>
        <taxon>Eukaryota</taxon>
        <taxon>Metazoa</taxon>
        <taxon>Spiralia</taxon>
        <taxon>Lophotrochozoa</taxon>
        <taxon>Platyhelminthes</taxon>
        <taxon>Rhabditophora</taxon>
        <taxon>Macrostomorpha</taxon>
        <taxon>Macrostomida</taxon>
        <taxon>Macrostomidae</taxon>
        <taxon>Macrostomum</taxon>
    </lineage>
</organism>
<sequence>SSKMSAVGRSGAARSVPVPRAARASHFPAAAAAPAAKLDSPLHHVKFEIHGKVQGVFFRKHTKEEACRLGLVGYVLNTEHGTVLGEACGPAPQLEEFKRWLRTKGSKRSRIDKAVFTEEGPSTDCPFADFTISK</sequence>
<protein>
    <recommendedName>
        <fullName evidence="2 5">acylphosphatase</fullName>
        <ecNumber evidence="2 5">3.6.1.7</ecNumber>
    </recommendedName>
</protein>
<dbReference type="PANTHER" id="PTHR10029:SF3">
    <property type="entry name" value="ACYLPHOSPHATASE-RELATED"/>
    <property type="match status" value="1"/>
</dbReference>
<dbReference type="PRINTS" id="PR00112">
    <property type="entry name" value="ACYLPHPHTASE"/>
</dbReference>
<name>A0A267F9H1_9PLAT</name>
<evidence type="ECO:0000256" key="1">
    <source>
        <dbReference type="ARBA" id="ARBA00005614"/>
    </source>
</evidence>
<dbReference type="GO" id="GO:0003998">
    <property type="term" value="F:acylphosphatase activity"/>
    <property type="evidence" value="ECO:0007669"/>
    <property type="project" value="UniProtKB-EC"/>
</dbReference>
<evidence type="ECO:0000256" key="7">
    <source>
        <dbReference type="SAM" id="MobiDB-lite"/>
    </source>
</evidence>
<dbReference type="PANTHER" id="PTHR10029">
    <property type="entry name" value="ACYLPHOSPHATASE"/>
    <property type="match status" value="1"/>
</dbReference>
<dbReference type="Pfam" id="PF00708">
    <property type="entry name" value="Acylphosphatase"/>
    <property type="match status" value="1"/>
</dbReference>
<dbReference type="PROSITE" id="PS00150">
    <property type="entry name" value="ACYLPHOSPHATASE_1"/>
    <property type="match status" value="1"/>
</dbReference>
<dbReference type="SUPFAM" id="SSF54975">
    <property type="entry name" value="Acylphosphatase/BLUF domain-like"/>
    <property type="match status" value="1"/>
</dbReference>
<gene>
    <name evidence="9" type="ORF">BOX15_Mlig014957g1</name>
</gene>
<keyword evidence="10" id="KW-1185">Reference proteome</keyword>
<keyword evidence="3 5" id="KW-0378">Hydrolase</keyword>
<dbReference type="Proteomes" id="UP000215902">
    <property type="component" value="Unassembled WGS sequence"/>
</dbReference>
<evidence type="ECO:0000313" key="10">
    <source>
        <dbReference type="Proteomes" id="UP000215902"/>
    </source>
</evidence>
<dbReference type="InterPro" id="IPR017968">
    <property type="entry name" value="Acylphosphatase_CS"/>
</dbReference>
<dbReference type="PROSITE" id="PS51160">
    <property type="entry name" value="ACYLPHOSPHATASE_3"/>
    <property type="match status" value="1"/>
</dbReference>
<dbReference type="InterPro" id="IPR020456">
    <property type="entry name" value="Acylphosphatase"/>
</dbReference>
<feature type="domain" description="Acylphosphatase-like" evidence="8">
    <location>
        <begin position="44"/>
        <end position="134"/>
    </location>
</feature>
<dbReference type="AlphaFoldDB" id="A0A267F9H1"/>
<feature type="active site" evidence="5">
    <location>
        <position position="59"/>
    </location>
</feature>
<dbReference type="Gene3D" id="3.30.70.100">
    <property type="match status" value="1"/>
</dbReference>
<evidence type="ECO:0000256" key="5">
    <source>
        <dbReference type="PROSITE-ProRule" id="PRU00520"/>
    </source>
</evidence>
<dbReference type="OrthoDB" id="7961613at2759"/>
<evidence type="ECO:0000256" key="4">
    <source>
        <dbReference type="ARBA" id="ARBA00047645"/>
    </source>
</evidence>
<comment type="similarity">
    <text evidence="1 6">Belongs to the acylphosphatase family.</text>
</comment>
<feature type="region of interest" description="Disordered" evidence="7">
    <location>
        <begin position="1"/>
        <end position="20"/>
    </location>
</feature>
<feature type="non-terminal residue" evidence="9">
    <location>
        <position position="1"/>
    </location>
</feature>
<feature type="active site" evidence="5">
    <location>
        <position position="77"/>
    </location>
</feature>
<evidence type="ECO:0000259" key="8">
    <source>
        <dbReference type="PROSITE" id="PS51160"/>
    </source>
</evidence>
<proteinExistence type="inferred from homology"/>
<dbReference type="EC" id="3.6.1.7" evidence="2 5"/>